<organism evidence="1 2">
    <name type="scientific">Kribbella voronezhensis</name>
    <dbReference type="NCBI Taxonomy" id="2512212"/>
    <lineage>
        <taxon>Bacteria</taxon>
        <taxon>Bacillati</taxon>
        <taxon>Actinomycetota</taxon>
        <taxon>Actinomycetes</taxon>
        <taxon>Propionibacteriales</taxon>
        <taxon>Kribbellaceae</taxon>
        <taxon>Kribbella</taxon>
    </lineage>
</organism>
<dbReference type="EMBL" id="SOCE01000001">
    <property type="protein sequence ID" value="TDU90588.1"/>
    <property type="molecule type" value="Genomic_DNA"/>
</dbReference>
<sequence>MDLGPIIDIHTEPVEGVTILFKNVTAYEHRSYIDYHFHGHLAEERARVWADLHGGKYQAKKKGKHHNVKIAKSAS</sequence>
<dbReference type="AlphaFoldDB" id="A0A4R7TGG6"/>
<proteinExistence type="predicted"/>
<protein>
    <submittedName>
        <fullName evidence="1">Uncharacterized protein</fullName>
    </submittedName>
</protein>
<gene>
    <name evidence="1" type="ORF">EV138_4180</name>
</gene>
<keyword evidence="2" id="KW-1185">Reference proteome</keyword>
<dbReference type="RefSeq" id="WP_133980485.1">
    <property type="nucleotide sequence ID" value="NZ_SOCE01000001.1"/>
</dbReference>
<comment type="caution">
    <text evidence="1">The sequence shown here is derived from an EMBL/GenBank/DDBJ whole genome shotgun (WGS) entry which is preliminary data.</text>
</comment>
<evidence type="ECO:0000313" key="2">
    <source>
        <dbReference type="Proteomes" id="UP000295151"/>
    </source>
</evidence>
<evidence type="ECO:0000313" key="1">
    <source>
        <dbReference type="EMBL" id="TDU90588.1"/>
    </source>
</evidence>
<reference evidence="1 2" key="1">
    <citation type="submission" date="2019-03" db="EMBL/GenBank/DDBJ databases">
        <title>Genomic Encyclopedia of Type Strains, Phase III (KMG-III): the genomes of soil and plant-associated and newly described type strains.</title>
        <authorList>
            <person name="Whitman W."/>
        </authorList>
    </citation>
    <scope>NUCLEOTIDE SEQUENCE [LARGE SCALE GENOMIC DNA]</scope>
    <source>
        <strain evidence="1 2">VKM Ac-2575</strain>
    </source>
</reference>
<name>A0A4R7TGG6_9ACTN</name>
<dbReference type="Proteomes" id="UP000295151">
    <property type="component" value="Unassembled WGS sequence"/>
</dbReference>
<accession>A0A4R7TGG6</accession>